<dbReference type="RefSeq" id="WP_241413713.1">
    <property type="nucleotide sequence ID" value="NZ_JAKZGO010000014.1"/>
</dbReference>
<name>A0ABS9VEP3_9BACT</name>
<dbReference type="Proteomes" id="UP001165430">
    <property type="component" value="Unassembled WGS sequence"/>
</dbReference>
<comment type="caution">
    <text evidence="1">The sequence shown here is derived from an EMBL/GenBank/DDBJ whole genome shotgun (WGS) entry which is preliminary data.</text>
</comment>
<proteinExistence type="predicted"/>
<gene>
    <name evidence="1" type="ORF">MM213_15505</name>
</gene>
<dbReference type="EMBL" id="JAKZGO010000014">
    <property type="protein sequence ID" value="MCH7414906.1"/>
    <property type="molecule type" value="Genomic_DNA"/>
</dbReference>
<accession>A0ABS9VEP3</accession>
<sequence length="135" mass="15326">MVLTKSAFSQANADATYGMTSEQNNEWLAKVAIADKDLQLRLIKGRLFENREKLNPLDHLKVPILIIDGVVIDDITYEKKKEFLKAQLTTGKVNIAIVDRGLEGLYLDKEFTGLILIVLTDKMARLKYSKLKRMS</sequence>
<protein>
    <submittedName>
        <fullName evidence="1">Uncharacterized protein</fullName>
    </submittedName>
</protein>
<reference evidence="1" key="1">
    <citation type="submission" date="2022-03" db="EMBL/GenBank/DDBJ databases">
        <title>De novo assembled genomes of Belliella spp. (Cyclobacteriaceae) strains.</title>
        <authorList>
            <person name="Szabo A."/>
            <person name="Korponai K."/>
            <person name="Felfoldi T."/>
        </authorList>
    </citation>
    <scope>NUCLEOTIDE SEQUENCE</scope>
    <source>
        <strain evidence="1">DSM 111903</strain>
    </source>
</reference>
<evidence type="ECO:0000313" key="2">
    <source>
        <dbReference type="Proteomes" id="UP001165430"/>
    </source>
</evidence>
<evidence type="ECO:0000313" key="1">
    <source>
        <dbReference type="EMBL" id="MCH7414906.1"/>
    </source>
</evidence>
<keyword evidence="2" id="KW-1185">Reference proteome</keyword>
<organism evidence="1 2">
    <name type="scientific">Belliella alkalica</name>
    <dbReference type="NCBI Taxonomy" id="1730871"/>
    <lineage>
        <taxon>Bacteria</taxon>
        <taxon>Pseudomonadati</taxon>
        <taxon>Bacteroidota</taxon>
        <taxon>Cytophagia</taxon>
        <taxon>Cytophagales</taxon>
        <taxon>Cyclobacteriaceae</taxon>
        <taxon>Belliella</taxon>
    </lineage>
</organism>